<evidence type="ECO:0008006" key="4">
    <source>
        <dbReference type="Google" id="ProtNLM"/>
    </source>
</evidence>
<dbReference type="GO" id="GO:0006310">
    <property type="term" value="P:DNA recombination"/>
    <property type="evidence" value="ECO:0007669"/>
    <property type="project" value="TreeGrafter"/>
</dbReference>
<dbReference type="InterPro" id="IPR006842">
    <property type="entry name" value="Transposase_31"/>
</dbReference>
<dbReference type="Pfam" id="PF14261">
    <property type="entry name" value="DUF4351"/>
    <property type="match status" value="1"/>
</dbReference>
<feature type="domain" description="DUF4351" evidence="2">
    <location>
        <begin position="280"/>
        <end position="334"/>
    </location>
</feature>
<dbReference type="InterPro" id="IPR025587">
    <property type="entry name" value="DUF4351"/>
</dbReference>
<gene>
    <name evidence="3" type="ORF">BECKDK2373C_GA0170839_10942</name>
</gene>
<organism evidence="3">
    <name type="scientific">Candidatus Kentrum sp. DK</name>
    <dbReference type="NCBI Taxonomy" id="2126562"/>
    <lineage>
        <taxon>Bacteria</taxon>
        <taxon>Pseudomonadati</taxon>
        <taxon>Pseudomonadota</taxon>
        <taxon>Gammaproteobacteria</taxon>
        <taxon>Candidatus Kentrum</taxon>
    </lineage>
</organism>
<dbReference type="PANTHER" id="PTHR34611:SF2">
    <property type="entry name" value="INACTIVE RECOMBINATION-PROMOTING NUCLEASE-LIKE PROTEIN RPNE-RELATED"/>
    <property type="match status" value="1"/>
</dbReference>
<dbReference type="EMBL" id="CAADEY010000094">
    <property type="protein sequence ID" value="VFJ62154.1"/>
    <property type="molecule type" value="Genomic_DNA"/>
</dbReference>
<proteinExistence type="predicted"/>
<protein>
    <recommendedName>
        <fullName evidence="4">Transposase (putative) YhgA-like domain-containing protein</fullName>
    </recommendedName>
</protein>
<dbReference type="AlphaFoldDB" id="A0A450T5V4"/>
<sequence length="337" mass="39455">MTDDIAHPHDRFMKDMLSLPERADLLLRERLPEAVTKCLSDDPPEPMQDSFVDERLREYFSDRLFRVTTVNGRSAFLYVLIEHKSSPDTKVGWQLLKYMVEILKQWEKENQDWDRLPAIVPLVFYHGAEEWKIPDEFLHLVDAEEGWEPYLLNFRYPVLDLGTVPDTKLSEYPRLRPWLVAMKYATRKDRQAAVVELLIALLKDAPEDLDPIVYYLVLTYRYDEQILEKIIRAVRPGEEGKMMSQFAQDIERRVKSQFAQDIEKRVRASVLQEGMQQGMQQGRLEGEAKLLLRILPRRFGPLPSEITKRVHGADPNTIEIWADRVLDAKSLDDVFSE</sequence>
<dbReference type="Pfam" id="PF04754">
    <property type="entry name" value="Transposase_31"/>
    <property type="match status" value="1"/>
</dbReference>
<accession>A0A450T5V4</accession>
<feature type="domain" description="Transposase (putative) YhgA-like" evidence="1">
    <location>
        <begin position="8"/>
        <end position="204"/>
    </location>
</feature>
<reference evidence="3" key="1">
    <citation type="submission" date="2019-02" db="EMBL/GenBank/DDBJ databases">
        <authorList>
            <person name="Gruber-Vodicka R. H."/>
            <person name="Seah K. B. B."/>
        </authorList>
    </citation>
    <scope>NUCLEOTIDE SEQUENCE</scope>
    <source>
        <strain evidence="3">BECK_DK161</strain>
    </source>
</reference>
<evidence type="ECO:0000259" key="2">
    <source>
        <dbReference type="Pfam" id="PF14261"/>
    </source>
</evidence>
<dbReference type="InterPro" id="IPR051699">
    <property type="entry name" value="Rpn/YhgA-like_nuclease"/>
</dbReference>
<name>A0A450T5V4_9GAMM</name>
<evidence type="ECO:0000313" key="3">
    <source>
        <dbReference type="EMBL" id="VFJ62154.1"/>
    </source>
</evidence>
<evidence type="ECO:0000259" key="1">
    <source>
        <dbReference type="Pfam" id="PF04754"/>
    </source>
</evidence>
<dbReference type="PANTHER" id="PTHR34611">
    <property type="match status" value="1"/>
</dbReference>
<dbReference type="GO" id="GO:1990238">
    <property type="term" value="F:double-stranded DNA endonuclease activity"/>
    <property type="evidence" value="ECO:0007669"/>
    <property type="project" value="TreeGrafter"/>
</dbReference>